<dbReference type="EMBL" id="QRHR01000001">
    <property type="protein sequence ID" value="RHF90780.1"/>
    <property type="molecule type" value="Genomic_DNA"/>
</dbReference>
<comment type="caution">
    <text evidence="3">The sequence shown here is derived from an EMBL/GenBank/DDBJ whole genome shotgun (WGS) entry which is preliminary data.</text>
</comment>
<keyword evidence="1" id="KW-1133">Transmembrane helix</keyword>
<keyword evidence="1" id="KW-0472">Membrane</keyword>
<evidence type="ECO:0000256" key="1">
    <source>
        <dbReference type="SAM" id="Phobius"/>
    </source>
</evidence>
<gene>
    <name evidence="3" type="ORF">DW652_00790</name>
    <name evidence="2" type="ORF">DW929_05920</name>
</gene>
<accession>A0A414RCN4</accession>
<dbReference type="RefSeq" id="WP_118025164.1">
    <property type="nucleotide sequence ID" value="NZ_CATZTO010000007.1"/>
</dbReference>
<feature type="transmembrane region" description="Helical" evidence="1">
    <location>
        <begin position="6"/>
        <end position="26"/>
    </location>
</feature>
<protein>
    <submittedName>
        <fullName evidence="3">Uncharacterized protein</fullName>
    </submittedName>
</protein>
<evidence type="ECO:0000313" key="5">
    <source>
        <dbReference type="Proteomes" id="UP000286186"/>
    </source>
</evidence>
<evidence type="ECO:0000313" key="4">
    <source>
        <dbReference type="Proteomes" id="UP000284598"/>
    </source>
</evidence>
<dbReference type="Proteomes" id="UP000286186">
    <property type="component" value="Unassembled WGS sequence"/>
</dbReference>
<keyword evidence="1" id="KW-0812">Transmembrane</keyword>
<evidence type="ECO:0000313" key="2">
    <source>
        <dbReference type="EMBL" id="RHA55280.1"/>
    </source>
</evidence>
<dbReference type="AlphaFoldDB" id="A0A414RCN4"/>
<reference evidence="4 5" key="1">
    <citation type="submission" date="2018-08" db="EMBL/GenBank/DDBJ databases">
        <title>A genome reference for cultivated species of the human gut microbiota.</title>
        <authorList>
            <person name="Zou Y."/>
            <person name="Xue W."/>
            <person name="Luo G."/>
        </authorList>
    </citation>
    <scope>NUCLEOTIDE SEQUENCE [LARGE SCALE GENOMIC DNA]</scope>
    <source>
        <strain evidence="3 5">AM23-22</strain>
        <strain evidence="2 4">AM43-2</strain>
    </source>
</reference>
<sequence>MFRKKGYRIILIVIFLIILTCVSLNIKTYNSRKRTTTQIQNIVKSCVIGDIEKSYINEKYGKKINDCIQMNWMEEGGIKITQIECSTYKENWRENYIWMDVSYKGMLENGNRVSEREYFKIFFKKNGDKVYIKKVGVSVGETGVSDLDS</sequence>
<dbReference type="EMBL" id="QSFO01000005">
    <property type="protein sequence ID" value="RHA55280.1"/>
    <property type="molecule type" value="Genomic_DNA"/>
</dbReference>
<name>A0A414RCN4_9FIRM</name>
<evidence type="ECO:0000313" key="3">
    <source>
        <dbReference type="EMBL" id="RHF90780.1"/>
    </source>
</evidence>
<proteinExistence type="predicted"/>
<organism evidence="3 5">
    <name type="scientific">Eubacterium ventriosum</name>
    <dbReference type="NCBI Taxonomy" id="39496"/>
    <lineage>
        <taxon>Bacteria</taxon>
        <taxon>Bacillati</taxon>
        <taxon>Bacillota</taxon>
        <taxon>Clostridia</taxon>
        <taxon>Eubacteriales</taxon>
        <taxon>Eubacteriaceae</taxon>
        <taxon>Eubacterium</taxon>
    </lineage>
</organism>
<dbReference type="Proteomes" id="UP000284598">
    <property type="component" value="Unassembled WGS sequence"/>
</dbReference>